<organism evidence="2 3">
    <name type="scientific">Oscillatoria acuminata PCC 6304</name>
    <dbReference type="NCBI Taxonomy" id="56110"/>
    <lineage>
        <taxon>Bacteria</taxon>
        <taxon>Bacillati</taxon>
        <taxon>Cyanobacteriota</taxon>
        <taxon>Cyanophyceae</taxon>
        <taxon>Oscillatoriophycideae</taxon>
        <taxon>Oscillatoriales</taxon>
        <taxon>Oscillatoriaceae</taxon>
        <taxon>Oscillatoria</taxon>
    </lineage>
</organism>
<evidence type="ECO:0000313" key="2">
    <source>
        <dbReference type="EMBL" id="AFY82783.1"/>
    </source>
</evidence>
<accession>K9TK74</accession>
<feature type="region of interest" description="Disordered" evidence="1">
    <location>
        <begin position="1"/>
        <end position="30"/>
    </location>
</feature>
<dbReference type="InParanoid" id="K9TK74"/>
<name>K9TK74_9CYAN</name>
<dbReference type="KEGG" id="oac:Oscil6304_3205"/>
<dbReference type="Proteomes" id="UP000010367">
    <property type="component" value="Chromosome"/>
</dbReference>
<reference evidence="2 3" key="1">
    <citation type="submission" date="2012-06" db="EMBL/GenBank/DDBJ databases">
        <title>Finished chromosome of genome of Oscillatoria acuminata PCC 6304.</title>
        <authorList>
            <consortium name="US DOE Joint Genome Institute"/>
            <person name="Gugger M."/>
            <person name="Coursin T."/>
            <person name="Rippka R."/>
            <person name="Tandeau De Marsac N."/>
            <person name="Huntemann M."/>
            <person name="Wei C.-L."/>
            <person name="Han J."/>
            <person name="Detter J.C."/>
            <person name="Han C."/>
            <person name="Tapia R."/>
            <person name="Davenport K."/>
            <person name="Daligault H."/>
            <person name="Erkkila T."/>
            <person name="Gu W."/>
            <person name="Munk A.C.C."/>
            <person name="Teshima H."/>
            <person name="Xu Y."/>
            <person name="Chain P."/>
            <person name="Chen A."/>
            <person name="Krypides N."/>
            <person name="Mavromatis K."/>
            <person name="Markowitz V."/>
            <person name="Szeto E."/>
            <person name="Ivanova N."/>
            <person name="Mikhailova N."/>
            <person name="Ovchinnikova G."/>
            <person name="Pagani I."/>
            <person name="Pati A."/>
            <person name="Goodwin L."/>
            <person name="Peters L."/>
            <person name="Pitluck S."/>
            <person name="Woyke T."/>
            <person name="Kerfeld C."/>
        </authorList>
    </citation>
    <scope>NUCLEOTIDE SEQUENCE [LARGE SCALE GENOMIC DNA]</scope>
    <source>
        <strain evidence="2 3">PCC 6304</strain>
    </source>
</reference>
<gene>
    <name evidence="2" type="ORF">Oscil6304_3205</name>
</gene>
<sequence length="30" mass="3182">MGVRDMAIDQEEPHPNPDLESGEGTGSQAN</sequence>
<dbReference type="HOGENOM" id="CLU_3404611_0_0_3"/>
<keyword evidence="3" id="KW-1185">Reference proteome</keyword>
<evidence type="ECO:0000313" key="3">
    <source>
        <dbReference type="Proteomes" id="UP000010367"/>
    </source>
</evidence>
<dbReference type="EMBL" id="CP003607">
    <property type="protein sequence ID" value="AFY82783.1"/>
    <property type="molecule type" value="Genomic_DNA"/>
</dbReference>
<dbReference type="AlphaFoldDB" id="K9TK74"/>
<evidence type="ECO:0000256" key="1">
    <source>
        <dbReference type="SAM" id="MobiDB-lite"/>
    </source>
</evidence>
<proteinExistence type="predicted"/>
<protein>
    <submittedName>
        <fullName evidence="2">Uncharacterized protein</fullName>
    </submittedName>
</protein>